<reference evidence="1" key="3">
    <citation type="submission" date="2023-05" db="EMBL/GenBank/DDBJ databases">
        <authorList>
            <person name="Smith C.H."/>
        </authorList>
    </citation>
    <scope>NUCLEOTIDE SEQUENCE</scope>
    <source>
        <strain evidence="1">CHS0354</strain>
        <tissue evidence="1">Mantle</tissue>
    </source>
</reference>
<evidence type="ECO:0000313" key="2">
    <source>
        <dbReference type="Proteomes" id="UP001195483"/>
    </source>
</evidence>
<dbReference type="Proteomes" id="UP001195483">
    <property type="component" value="Unassembled WGS sequence"/>
</dbReference>
<dbReference type="AlphaFoldDB" id="A0AAE0TGV3"/>
<proteinExistence type="predicted"/>
<evidence type="ECO:0000313" key="1">
    <source>
        <dbReference type="EMBL" id="KAK3610160.1"/>
    </source>
</evidence>
<accession>A0AAE0TGV3</accession>
<reference evidence="1" key="1">
    <citation type="journal article" date="2021" name="Genome Biol. Evol.">
        <title>A High-Quality Reference Genome for a Parasitic Bivalve with Doubly Uniparental Inheritance (Bivalvia: Unionida).</title>
        <authorList>
            <person name="Smith C.H."/>
        </authorList>
    </citation>
    <scope>NUCLEOTIDE SEQUENCE</scope>
    <source>
        <strain evidence="1">CHS0354</strain>
    </source>
</reference>
<gene>
    <name evidence="1" type="ORF">CHS0354_039944</name>
</gene>
<sequence>MNTLKCLGNNRLEPKSREKEDFFSPFLRKRLKKPEKLLFRQQRKGCKLVFRSGEIKDGEALWRDFLERWVPLPPQPQEEDTDFEYETEEDIKRRQEEEKQVCAILYEVRKTTHVSVSHIRRKSRVGKTSINGFPNNNNDLRG</sequence>
<organism evidence="1 2">
    <name type="scientific">Potamilus streckersoni</name>
    <dbReference type="NCBI Taxonomy" id="2493646"/>
    <lineage>
        <taxon>Eukaryota</taxon>
        <taxon>Metazoa</taxon>
        <taxon>Spiralia</taxon>
        <taxon>Lophotrochozoa</taxon>
        <taxon>Mollusca</taxon>
        <taxon>Bivalvia</taxon>
        <taxon>Autobranchia</taxon>
        <taxon>Heteroconchia</taxon>
        <taxon>Palaeoheterodonta</taxon>
        <taxon>Unionida</taxon>
        <taxon>Unionoidea</taxon>
        <taxon>Unionidae</taxon>
        <taxon>Ambleminae</taxon>
        <taxon>Lampsilini</taxon>
        <taxon>Potamilus</taxon>
    </lineage>
</organism>
<name>A0AAE0TGV3_9BIVA</name>
<reference evidence="1" key="2">
    <citation type="journal article" date="2021" name="Genome Biol. Evol.">
        <title>Developing a high-quality reference genome for a parasitic bivalve with doubly uniparental inheritance (Bivalvia: Unionida).</title>
        <authorList>
            <person name="Smith C.H."/>
        </authorList>
    </citation>
    <scope>NUCLEOTIDE SEQUENCE</scope>
    <source>
        <strain evidence="1">CHS0354</strain>
        <tissue evidence="1">Mantle</tissue>
    </source>
</reference>
<keyword evidence="2" id="KW-1185">Reference proteome</keyword>
<protein>
    <submittedName>
        <fullName evidence="1">Uncharacterized protein</fullName>
    </submittedName>
</protein>
<comment type="caution">
    <text evidence="1">The sequence shown here is derived from an EMBL/GenBank/DDBJ whole genome shotgun (WGS) entry which is preliminary data.</text>
</comment>
<dbReference type="EMBL" id="JAEAOA010002325">
    <property type="protein sequence ID" value="KAK3610160.1"/>
    <property type="molecule type" value="Genomic_DNA"/>
</dbReference>